<evidence type="ECO:0000313" key="7">
    <source>
        <dbReference type="Proteomes" id="UP000184444"/>
    </source>
</evidence>
<dbReference type="STRING" id="53463.SAMN05444389_11180"/>
<dbReference type="OrthoDB" id="5794591at2"/>
<dbReference type="RefSeq" id="WP_073068220.1">
    <property type="nucleotide sequence ID" value="NZ_FRCK01000011.1"/>
</dbReference>
<sequence length="402" mass="42502">MKTSFAAAAACAVALAATTAGAEISDGKVKIAVLNDMSGAYADATGMGSVEAVRMAIEEFGGQVAGMPIELVYADHQNKPDVGASIANRWIDTEQVDVIVDVPTSSVALAVQEITREKNRAFLISGAGAEQLTGEACSPTTAHWAYDTYGQAQGMGKYGVETLGDSWYFLTVDYAFGHALEASVTRVLQESGATVVGAVRHPLGVSDFSSFVLQAQSSGAKVIALANAGADTINSIKQAQEFGVTQGGQTLASLLMFPTDVHSLGLEAAQGMALVEGFYADRDEQSRAFADAFIQRHGTLPSMIQAGSYSAARHYLQAIQDLGSDEATAVLDQMRKTPVNDAFALNGTLRADGRMVHDMYLMQVKSPAESSGEWDYYKVLTTLPGDDIYRPLDQGGCPLVQN</sequence>
<feature type="signal peptide" evidence="4">
    <location>
        <begin position="1"/>
        <end position="22"/>
    </location>
</feature>
<dbReference type="Pfam" id="PF13458">
    <property type="entry name" value="Peripla_BP_6"/>
    <property type="match status" value="1"/>
</dbReference>
<keyword evidence="3" id="KW-0813">Transport</keyword>
<dbReference type="Proteomes" id="UP000184444">
    <property type="component" value="Unassembled WGS sequence"/>
</dbReference>
<organism evidence="6 7">
    <name type="scientific">Paracoccus solventivorans</name>
    <dbReference type="NCBI Taxonomy" id="53463"/>
    <lineage>
        <taxon>Bacteria</taxon>
        <taxon>Pseudomonadati</taxon>
        <taxon>Pseudomonadota</taxon>
        <taxon>Alphaproteobacteria</taxon>
        <taxon>Rhodobacterales</taxon>
        <taxon>Paracoccaceae</taxon>
        <taxon>Paracoccus</taxon>
    </lineage>
</organism>
<protein>
    <submittedName>
        <fullName evidence="6">Amino acid/amide ABC transporter substrate-binding protein, HAAT family</fullName>
    </submittedName>
</protein>
<name>A0A1M7JDC0_9RHOB</name>
<dbReference type="SUPFAM" id="SSF53822">
    <property type="entry name" value="Periplasmic binding protein-like I"/>
    <property type="match status" value="1"/>
</dbReference>
<evidence type="ECO:0000313" key="6">
    <source>
        <dbReference type="EMBL" id="SHM50995.1"/>
    </source>
</evidence>
<dbReference type="GO" id="GO:0006865">
    <property type="term" value="P:amino acid transport"/>
    <property type="evidence" value="ECO:0007669"/>
    <property type="project" value="UniProtKB-KW"/>
</dbReference>
<evidence type="ECO:0000256" key="2">
    <source>
        <dbReference type="ARBA" id="ARBA00022729"/>
    </source>
</evidence>
<reference evidence="7" key="1">
    <citation type="submission" date="2016-11" db="EMBL/GenBank/DDBJ databases">
        <authorList>
            <person name="Varghese N."/>
            <person name="Submissions S."/>
        </authorList>
    </citation>
    <scope>NUCLEOTIDE SEQUENCE [LARGE SCALE GENOMIC DNA]</scope>
    <source>
        <strain evidence="7">DSM 6637</strain>
    </source>
</reference>
<keyword evidence="2 4" id="KW-0732">Signal</keyword>
<dbReference type="CDD" id="cd06327">
    <property type="entry name" value="PBP1_SBP-like"/>
    <property type="match status" value="1"/>
</dbReference>
<dbReference type="EMBL" id="FRCK01000011">
    <property type="protein sequence ID" value="SHM50995.1"/>
    <property type="molecule type" value="Genomic_DNA"/>
</dbReference>
<accession>A0A1M7JDC0</accession>
<dbReference type="InterPro" id="IPR028081">
    <property type="entry name" value="Leu-bd"/>
</dbReference>
<evidence type="ECO:0000256" key="3">
    <source>
        <dbReference type="ARBA" id="ARBA00022970"/>
    </source>
</evidence>
<feature type="chain" id="PRO_5009927188" evidence="4">
    <location>
        <begin position="23"/>
        <end position="402"/>
    </location>
</feature>
<keyword evidence="7" id="KW-1185">Reference proteome</keyword>
<dbReference type="Gene3D" id="3.40.50.2300">
    <property type="match status" value="2"/>
</dbReference>
<feature type="domain" description="Leucine-binding protein" evidence="5">
    <location>
        <begin position="28"/>
        <end position="365"/>
    </location>
</feature>
<evidence type="ECO:0000259" key="5">
    <source>
        <dbReference type="Pfam" id="PF13458"/>
    </source>
</evidence>
<comment type="similarity">
    <text evidence="1">Belongs to the leucine-binding protein family.</text>
</comment>
<dbReference type="InterPro" id="IPR028082">
    <property type="entry name" value="Peripla_BP_I"/>
</dbReference>
<dbReference type="PANTHER" id="PTHR30483">
    <property type="entry name" value="LEUCINE-SPECIFIC-BINDING PROTEIN"/>
    <property type="match status" value="1"/>
</dbReference>
<dbReference type="InterPro" id="IPR051010">
    <property type="entry name" value="BCAA_transport"/>
</dbReference>
<proteinExistence type="inferred from homology"/>
<keyword evidence="3" id="KW-0029">Amino-acid transport</keyword>
<evidence type="ECO:0000256" key="1">
    <source>
        <dbReference type="ARBA" id="ARBA00010062"/>
    </source>
</evidence>
<evidence type="ECO:0000256" key="4">
    <source>
        <dbReference type="SAM" id="SignalP"/>
    </source>
</evidence>
<gene>
    <name evidence="6" type="ORF">SAMN05444389_11180</name>
</gene>
<dbReference type="AlphaFoldDB" id="A0A1M7JDC0"/>
<dbReference type="PANTHER" id="PTHR30483:SF6">
    <property type="entry name" value="PERIPLASMIC BINDING PROTEIN OF ABC TRANSPORTER FOR NATURAL AMINO ACIDS"/>
    <property type="match status" value="1"/>
</dbReference>